<dbReference type="EMBL" id="AYSO01000011">
    <property type="protein sequence ID" value="KIE48239.1"/>
    <property type="molecule type" value="Genomic_DNA"/>
</dbReference>
<proteinExistence type="predicted"/>
<evidence type="ECO:0000313" key="2">
    <source>
        <dbReference type="Proteomes" id="UP000031366"/>
    </source>
</evidence>
<sequence length="48" mass="5997">MKNEREYDTKSRAKEMMIDGEDWDKIQKETKLRQKDLRRIQKEINEKL</sequence>
<dbReference type="AlphaFoldDB" id="A0A0C1U698"/>
<gene>
    <name evidence="1" type="ORF">U732_3968</name>
</gene>
<evidence type="ECO:0000313" key="1">
    <source>
        <dbReference type="EMBL" id="KIE48239.1"/>
    </source>
</evidence>
<reference evidence="1 2" key="1">
    <citation type="journal article" date="2015" name="Infect. Genet. Evol.">
        <title>Genomic sequences of six botulinum neurotoxin-producing strains representing three clostridial species illustrate the mobility and diversity of botulinum neurotoxin genes.</title>
        <authorList>
            <person name="Smith T.J."/>
            <person name="Hill K.K."/>
            <person name="Xie G."/>
            <person name="Foley B.T."/>
            <person name="Williamson C.H."/>
            <person name="Foster J.T."/>
            <person name="Johnson S.L."/>
            <person name="Chertkov O."/>
            <person name="Teshima H."/>
            <person name="Gibbons H.S."/>
            <person name="Johnsky L.A."/>
            <person name="Karavis M.A."/>
            <person name="Smith L.A."/>
        </authorList>
    </citation>
    <scope>NUCLEOTIDE SEQUENCE [LARGE SCALE GENOMIC DNA]</scope>
    <source>
        <strain evidence="1 2">CDC 2741</strain>
    </source>
</reference>
<dbReference type="RefSeq" id="WP_163247974.1">
    <property type="nucleotide sequence ID" value="NZ_AYSO01000011.1"/>
</dbReference>
<keyword evidence="2" id="KW-1185">Reference proteome</keyword>
<organism evidence="1 2">
    <name type="scientific">Clostridium argentinense CDC 2741</name>
    <dbReference type="NCBI Taxonomy" id="1418104"/>
    <lineage>
        <taxon>Bacteria</taxon>
        <taxon>Bacillati</taxon>
        <taxon>Bacillota</taxon>
        <taxon>Clostridia</taxon>
        <taxon>Eubacteriales</taxon>
        <taxon>Clostridiaceae</taxon>
        <taxon>Clostridium</taxon>
    </lineage>
</organism>
<name>A0A0C1U698_9CLOT</name>
<comment type="caution">
    <text evidence="1">The sequence shown here is derived from an EMBL/GenBank/DDBJ whole genome shotgun (WGS) entry which is preliminary data.</text>
</comment>
<dbReference type="Proteomes" id="UP000031366">
    <property type="component" value="Unassembled WGS sequence"/>
</dbReference>
<protein>
    <submittedName>
        <fullName evidence="1">Uncharacterized protein</fullName>
    </submittedName>
</protein>
<accession>A0A0C1U698</accession>